<evidence type="ECO:0000313" key="3">
    <source>
        <dbReference type="Proteomes" id="UP001344906"/>
    </source>
</evidence>
<dbReference type="EMBL" id="BSRI01000001">
    <property type="protein sequence ID" value="GLV55498.1"/>
    <property type="molecule type" value="Genomic_DNA"/>
</dbReference>
<sequence length="59" mass="6413">MYGVPNRPGTGPQSLSLAARATVEGRPYDYVPFWAGGSITFCCGRLVMAMIYSRQARQG</sequence>
<comment type="caution">
    <text evidence="2">The sequence shown here is derived from an EMBL/GenBank/DDBJ whole genome shotgun (WGS) entry which is preliminary data.</text>
</comment>
<dbReference type="Proteomes" id="UP001344906">
    <property type="component" value="Unassembled WGS sequence"/>
</dbReference>
<proteinExistence type="predicted"/>
<keyword evidence="3" id="KW-1185">Reference proteome</keyword>
<evidence type="ECO:0000313" key="2">
    <source>
        <dbReference type="EMBL" id="GLV55498.1"/>
    </source>
</evidence>
<keyword evidence="1" id="KW-0472">Membrane</keyword>
<organism evidence="2 3">
    <name type="scientific">Dictyobacter halimunensis</name>
    <dbReference type="NCBI Taxonomy" id="3026934"/>
    <lineage>
        <taxon>Bacteria</taxon>
        <taxon>Bacillati</taxon>
        <taxon>Chloroflexota</taxon>
        <taxon>Ktedonobacteria</taxon>
        <taxon>Ktedonobacterales</taxon>
        <taxon>Dictyobacteraceae</taxon>
        <taxon>Dictyobacter</taxon>
    </lineage>
</organism>
<reference evidence="2 3" key="1">
    <citation type="submission" date="2023-02" db="EMBL/GenBank/DDBJ databases">
        <title>Dictyobacter halimunensis sp. nov., a new member of the class Ktedonobacteria from forest soil in a geothermal area.</title>
        <authorList>
            <person name="Rachmania M.K."/>
            <person name="Ningsih F."/>
            <person name="Sakai Y."/>
            <person name="Yabe S."/>
            <person name="Yokota A."/>
            <person name="Sjamsuridzal W."/>
        </authorList>
    </citation>
    <scope>NUCLEOTIDE SEQUENCE [LARGE SCALE GENOMIC DNA]</scope>
    <source>
        <strain evidence="2 3">S3.2.2.5</strain>
    </source>
</reference>
<keyword evidence="1" id="KW-1133">Transmembrane helix</keyword>
<protein>
    <submittedName>
        <fullName evidence="2">Uncharacterized protein</fullName>
    </submittedName>
</protein>
<gene>
    <name evidence="2" type="ORF">KDH_23420</name>
</gene>
<name>A0ABQ6FMM7_9CHLR</name>
<feature type="transmembrane region" description="Helical" evidence="1">
    <location>
        <begin position="33"/>
        <end position="52"/>
    </location>
</feature>
<keyword evidence="1" id="KW-0812">Transmembrane</keyword>
<accession>A0ABQ6FMM7</accession>
<evidence type="ECO:0000256" key="1">
    <source>
        <dbReference type="SAM" id="Phobius"/>
    </source>
</evidence>